<comment type="function">
    <text evidence="2 7">Catalyzes the epimerization of the C3' and C5'positions of dTDP-6-deoxy-D-xylo-4-hexulose, forming dTDP-6-deoxy-L-lyxo-4-hexulose.</text>
</comment>
<dbReference type="AlphaFoldDB" id="A0A1M6NVX9"/>
<feature type="active site" description="Proton acceptor" evidence="5">
    <location>
        <position position="62"/>
    </location>
</feature>
<dbReference type="Pfam" id="PF00908">
    <property type="entry name" value="dTDP_sugar_isom"/>
    <property type="match status" value="1"/>
</dbReference>
<name>A0A1M6NVX9_REIAG</name>
<evidence type="ECO:0000313" key="8">
    <source>
        <dbReference type="EMBL" id="SHJ99845.1"/>
    </source>
</evidence>
<evidence type="ECO:0000313" key="9">
    <source>
        <dbReference type="Proteomes" id="UP000184474"/>
    </source>
</evidence>
<dbReference type="PANTHER" id="PTHR21047:SF2">
    <property type="entry name" value="THYMIDINE DIPHOSPHO-4-KETO-RHAMNOSE 3,5-EPIMERASE"/>
    <property type="match status" value="1"/>
</dbReference>
<reference evidence="9" key="1">
    <citation type="submission" date="2016-11" db="EMBL/GenBank/DDBJ databases">
        <authorList>
            <person name="Varghese N."/>
            <person name="Submissions S."/>
        </authorList>
    </citation>
    <scope>NUCLEOTIDE SEQUENCE [LARGE SCALE GENOMIC DNA]</scope>
    <source>
        <strain evidence="9">DSM 26134</strain>
    </source>
</reference>
<comment type="subunit">
    <text evidence="7">Homodimer.</text>
</comment>
<organism evidence="8 9">
    <name type="scientific">Reichenbachiella agariperforans</name>
    <dbReference type="NCBI Taxonomy" id="156994"/>
    <lineage>
        <taxon>Bacteria</taxon>
        <taxon>Pseudomonadati</taxon>
        <taxon>Bacteroidota</taxon>
        <taxon>Cytophagia</taxon>
        <taxon>Cytophagales</taxon>
        <taxon>Reichenbachiellaceae</taxon>
        <taxon>Reichenbachiella</taxon>
    </lineage>
</organism>
<dbReference type="InterPro" id="IPR000888">
    <property type="entry name" value="RmlC-like"/>
</dbReference>
<dbReference type="EC" id="5.1.3.13" evidence="3 7"/>
<evidence type="ECO:0000256" key="1">
    <source>
        <dbReference type="ARBA" id="ARBA00001298"/>
    </source>
</evidence>
<dbReference type="GO" id="GO:0000271">
    <property type="term" value="P:polysaccharide biosynthetic process"/>
    <property type="evidence" value="ECO:0007669"/>
    <property type="project" value="TreeGrafter"/>
</dbReference>
<keyword evidence="9" id="KW-1185">Reference proteome</keyword>
<dbReference type="NCBIfam" id="TIGR01221">
    <property type="entry name" value="rmlC"/>
    <property type="match status" value="1"/>
</dbReference>
<evidence type="ECO:0000256" key="2">
    <source>
        <dbReference type="ARBA" id="ARBA00001997"/>
    </source>
</evidence>
<evidence type="ECO:0000256" key="4">
    <source>
        <dbReference type="ARBA" id="ARBA00019595"/>
    </source>
</evidence>
<comment type="catalytic activity">
    <reaction evidence="1 7">
        <text>dTDP-4-dehydro-6-deoxy-alpha-D-glucose = dTDP-4-dehydro-beta-L-rhamnose</text>
        <dbReference type="Rhea" id="RHEA:16969"/>
        <dbReference type="ChEBI" id="CHEBI:57649"/>
        <dbReference type="ChEBI" id="CHEBI:62830"/>
        <dbReference type="EC" id="5.1.3.13"/>
    </reaction>
</comment>
<dbReference type="InterPro" id="IPR014710">
    <property type="entry name" value="RmlC-like_jellyroll"/>
</dbReference>
<dbReference type="PANTHER" id="PTHR21047">
    <property type="entry name" value="DTDP-6-DEOXY-D-GLUCOSE-3,5 EPIMERASE"/>
    <property type="match status" value="1"/>
</dbReference>
<dbReference type="Gene3D" id="2.60.120.10">
    <property type="entry name" value="Jelly Rolls"/>
    <property type="match status" value="1"/>
</dbReference>
<comment type="similarity">
    <text evidence="7">Belongs to the dTDP-4-dehydrorhamnose 3,5-epimerase family.</text>
</comment>
<dbReference type="GO" id="GO:0008830">
    <property type="term" value="F:dTDP-4-dehydrorhamnose 3,5-epimerase activity"/>
    <property type="evidence" value="ECO:0007669"/>
    <property type="project" value="UniProtKB-UniRule"/>
</dbReference>
<gene>
    <name evidence="8" type="ORF">SAMN04488028_102434</name>
</gene>
<dbReference type="SUPFAM" id="SSF51182">
    <property type="entry name" value="RmlC-like cupins"/>
    <property type="match status" value="1"/>
</dbReference>
<comment type="pathway">
    <text evidence="7">Carbohydrate biosynthesis; dTDP-L-rhamnose biosynthesis.</text>
</comment>
<evidence type="ECO:0000256" key="5">
    <source>
        <dbReference type="PIRSR" id="PIRSR600888-1"/>
    </source>
</evidence>
<dbReference type="EMBL" id="FRAA01000002">
    <property type="protein sequence ID" value="SHJ99845.1"/>
    <property type="molecule type" value="Genomic_DNA"/>
</dbReference>
<dbReference type="GO" id="GO:0005829">
    <property type="term" value="C:cytosol"/>
    <property type="evidence" value="ECO:0007669"/>
    <property type="project" value="TreeGrafter"/>
</dbReference>
<feature type="active site" description="Proton donor" evidence="5">
    <location>
        <position position="132"/>
    </location>
</feature>
<dbReference type="STRING" id="156994.SAMN04488028_102434"/>
<proteinExistence type="inferred from homology"/>
<evidence type="ECO:0000256" key="6">
    <source>
        <dbReference type="PIRSR" id="PIRSR600888-3"/>
    </source>
</evidence>
<sequence length="187" mass="21685">MEIKPLHLQGAYSLQPKLFNDNRGYFFEWFNARNFKKLTGVDFKPIQFNSSRSVRGVLRGLHFQEMPSSQAKLVGVTQGEIQDVIVDLREGSPTYGQYYSEVISQEKKNQLFVPKGFAHGFLVLSETAEIFYAIDDYYSPEHECGVMYNDISIGIEWQLPENEIILSEKDKLYEPLTKRTFNFQYNG</sequence>
<dbReference type="InterPro" id="IPR011051">
    <property type="entry name" value="RmlC_Cupin_sf"/>
</dbReference>
<evidence type="ECO:0000256" key="3">
    <source>
        <dbReference type="ARBA" id="ARBA00012098"/>
    </source>
</evidence>
<accession>A0A1M6NVX9</accession>
<dbReference type="UniPathway" id="UPA00124"/>
<dbReference type="RefSeq" id="WP_073121429.1">
    <property type="nucleotide sequence ID" value="NZ_FRAA01000002.1"/>
</dbReference>
<protein>
    <recommendedName>
        <fullName evidence="4 7">dTDP-4-dehydrorhamnose 3,5-epimerase</fullName>
        <ecNumber evidence="3 7">5.1.3.13</ecNumber>
    </recommendedName>
    <alternativeName>
        <fullName evidence="7">Thymidine diphospho-4-keto-rhamnose 3,5-epimerase</fullName>
    </alternativeName>
</protein>
<dbReference type="GO" id="GO:0019305">
    <property type="term" value="P:dTDP-rhamnose biosynthetic process"/>
    <property type="evidence" value="ECO:0007669"/>
    <property type="project" value="UniProtKB-UniRule"/>
</dbReference>
<dbReference type="Proteomes" id="UP000184474">
    <property type="component" value="Unassembled WGS sequence"/>
</dbReference>
<dbReference type="CDD" id="cd00438">
    <property type="entry name" value="cupin_RmlC"/>
    <property type="match status" value="1"/>
</dbReference>
<keyword evidence="7" id="KW-0413">Isomerase</keyword>
<feature type="site" description="Participates in a stacking interaction with the thymidine ring of dTDP-4-oxo-6-deoxyglucose" evidence="6">
    <location>
        <position position="138"/>
    </location>
</feature>
<evidence type="ECO:0000256" key="7">
    <source>
        <dbReference type="RuleBase" id="RU364069"/>
    </source>
</evidence>